<proteinExistence type="predicted"/>
<gene>
    <name evidence="2" type="ORF">LMG32289_03003</name>
</gene>
<evidence type="ECO:0000313" key="2">
    <source>
        <dbReference type="EMBL" id="CAG9173945.1"/>
    </source>
</evidence>
<name>A0ABM8X226_9BURK</name>
<reference evidence="2 3" key="1">
    <citation type="submission" date="2021-08" db="EMBL/GenBank/DDBJ databases">
        <authorList>
            <person name="Peeters C."/>
        </authorList>
    </citation>
    <scope>NUCLEOTIDE SEQUENCE [LARGE SCALE GENOMIC DNA]</scope>
    <source>
        <strain evidence="2 3">LMG 32289</strain>
    </source>
</reference>
<protein>
    <submittedName>
        <fullName evidence="2">Uncharacterized protein</fullName>
    </submittedName>
</protein>
<dbReference type="Proteomes" id="UP000706525">
    <property type="component" value="Unassembled WGS sequence"/>
</dbReference>
<dbReference type="RefSeq" id="WP_223989490.1">
    <property type="nucleotide sequence ID" value="NZ_CAJZAG010000005.1"/>
</dbReference>
<keyword evidence="3" id="KW-1185">Reference proteome</keyword>
<feature type="signal peptide" evidence="1">
    <location>
        <begin position="1"/>
        <end position="23"/>
    </location>
</feature>
<sequence>MNAKTIVSAIALATVFIAGAAQARISNRDGYTEDGKSARAAAPYQDGARFDANCPRSPFLDGARAVESYEGGSRLGDRWAYREIERT</sequence>
<evidence type="ECO:0000256" key="1">
    <source>
        <dbReference type="SAM" id="SignalP"/>
    </source>
</evidence>
<evidence type="ECO:0000313" key="3">
    <source>
        <dbReference type="Proteomes" id="UP000706525"/>
    </source>
</evidence>
<dbReference type="EMBL" id="CAJZAG010000005">
    <property type="protein sequence ID" value="CAG9173945.1"/>
    <property type="molecule type" value="Genomic_DNA"/>
</dbReference>
<accession>A0ABM8X226</accession>
<organism evidence="2 3">
    <name type="scientific">Cupriavidus pampae</name>
    <dbReference type="NCBI Taxonomy" id="659251"/>
    <lineage>
        <taxon>Bacteria</taxon>
        <taxon>Pseudomonadati</taxon>
        <taxon>Pseudomonadota</taxon>
        <taxon>Betaproteobacteria</taxon>
        <taxon>Burkholderiales</taxon>
        <taxon>Burkholderiaceae</taxon>
        <taxon>Cupriavidus</taxon>
    </lineage>
</organism>
<feature type="chain" id="PRO_5046849561" evidence="1">
    <location>
        <begin position="24"/>
        <end position="87"/>
    </location>
</feature>
<keyword evidence="1" id="KW-0732">Signal</keyword>
<comment type="caution">
    <text evidence="2">The sequence shown here is derived from an EMBL/GenBank/DDBJ whole genome shotgun (WGS) entry which is preliminary data.</text>
</comment>